<protein>
    <submittedName>
        <fullName evidence="1">Uncharacterized protein</fullName>
    </submittedName>
</protein>
<organism evidence="1">
    <name type="scientific">Lepeophtheirus salmonis</name>
    <name type="common">Salmon louse</name>
    <name type="synonym">Caligus salmonis</name>
    <dbReference type="NCBI Taxonomy" id="72036"/>
    <lineage>
        <taxon>Eukaryota</taxon>
        <taxon>Metazoa</taxon>
        <taxon>Ecdysozoa</taxon>
        <taxon>Arthropoda</taxon>
        <taxon>Crustacea</taxon>
        <taxon>Multicrustacea</taxon>
        <taxon>Hexanauplia</taxon>
        <taxon>Copepoda</taxon>
        <taxon>Siphonostomatoida</taxon>
        <taxon>Caligidae</taxon>
        <taxon>Lepeophtheirus</taxon>
    </lineage>
</organism>
<accession>A0A0K2VI83</accession>
<name>A0A0K2VI83_LEPSM</name>
<proteinExistence type="predicted"/>
<dbReference type="AlphaFoldDB" id="A0A0K2VI83"/>
<dbReference type="EMBL" id="HACA01032694">
    <property type="protein sequence ID" value="CDW50055.1"/>
    <property type="molecule type" value="Transcribed_RNA"/>
</dbReference>
<feature type="non-terminal residue" evidence="1">
    <location>
        <position position="1"/>
    </location>
</feature>
<reference evidence="1" key="1">
    <citation type="submission" date="2014-05" db="EMBL/GenBank/DDBJ databases">
        <authorList>
            <person name="Chronopoulou M."/>
        </authorList>
    </citation>
    <scope>NUCLEOTIDE SEQUENCE</scope>
    <source>
        <tissue evidence="1">Whole organism</tissue>
    </source>
</reference>
<sequence>VGCILRLLNCSHSCIRKNRFEIVIKSILLSLESTFTSGVETLLKLRHCLSYA</sequence>
<evidence type="ECO:0000313" key="1">
    <source>
        <dbReference type="EMBL" id="CDW50055.1"/>
    </source>
</evidence>